<evidence type="ECO:0000256" key="2">
    <source>
        <dbReference type="SAM" id="MobiDB-lite"/>
    </source>
</evidence>
<evidence type="ECO:0000313" key="3">
    <source>
        <dbReference type="EMBL" id="KXS20654.1"/>
    </source>
</evidence>
<evidence type="ECO:0000313" key="4">
    <source>
        <dbReference type="Proteomes" id="UP000070544"/>
    </source>
</evidence>
<protein>
    <submittedName>
        <fullName evidence="3">Uncharacterized protein</fullName>
    </submittedName>
</protein>
<organism evidence="3 4">
    <name type="scientific">Gonapodya prolifera (strain JEL478)</name>
    <name type="common">Monoblepharis prolifera</name>
    <dbReference type="NCBI Taxonomy" id="1344416"/>
    <lineage>
        <taxon>Eukaryota</taxon>
        <taxon>Fungi</taxon>
        <taxon>Fungi incertae sedis</taxon>
        <taxon>Chytridiomycota</taxon>
        <taxon>Chytridiomycota incertae sedis</taxon>
        <taxon>Monoblepharidomycetes</taxon>
        <taxon>Monoblepharidales</taxon>
        <taxon>Gonapodyaceae</taxon>
        <taxon>Gonapodya</taxon>
    </lineage>
</organism>
<feature type="coiled-coil region" evidence="1">
    <location>
        <begin position="41"/>
        <end position="102"/>
    </location>
</feature>
<feature type="region of interest" description="Disordered" evidence="2">
    <location>
        <begin position="1"/>
        <end position="25"/>
    </location>
</feature>
<keyword evidence="4" id="KW-1185">Reference proteome</keyword>
<proteinExistence type="predicted"/>
<evidence type="ECO:0000256" key="1">
    <source>
        <dbReference type="SAM" id="Coils"/>
    </source>
</evidence>
<dbReference type="EMBL" id="KQ965735">
    <property type="protein sequence ID" value="KXS20654.1"/>
    <property type="molecule type" value="Genomic_DNA"/>
</dbReference>
<keyword evidence="1" id="KW-0175">Coiled coil</keyword>
<reference evidence="3 4" key="1">
    <citation type="journal article" date="2015" name="Genome Biol. Evol.">
        <title>Phylogenomic analyses indicate that early fungi evolved digesting cell walls of algal ancestors of land plants.</title>
        <authorList>
            <person name="Chang Y."/>
            <person name="Wang S."/>
            <person name="Sekimoto S."/>
            <person name="Aerts A.L."/>
            <person name="Choi C."/>
            <person name="Clum A."/>
            <person name="LaButti K.M."/>
            <person name="Lindquist E.A."/>
            <person name="Yee Ngan C."/>
            <person name="Ohm R.A."/>
            <person name="Salamov A.A."/>
            <person name="Grigoriev I.V."/>
            <person name="Spatafora J.W."/>
            <person name="Berbee M.L."/>
        </authorList>
    </citation>
    <scope>NUCLEOTIDE SEQUENCE [LARGE SCALE GENOMIC DNA]</scope>
    <source>
        <strain evidence="3 4">JEL478</strain>
    </source>
</reference>
<dbReference type="Proteomes" id="UP000070544">
    <property type="component" value="Unassembled WGS sequence"/>
</dbReference>
<accession>A0A139AVC7</accession>
<name>A0A139AVC7_GONPJ</name>
<sequence length="168" mass="18807">MSSFSADKTPLIRQQSSSTVKTADSVASGNIKTGLGYEWALRKAQAELEASEQSAERISMAIETASIISEQPSEVLQLPSLKKKAEDLRKELAKKMREDHRRKTSLSARAQMAKIDSFFSKDVSQMGQVDMQAYVRDLVCRILQHTNYFSINECPFLLGREFADVVKA</sequence>
<gene>
    <name evidence="3" type="ORF">M427DRAFT_380178</name>
</gene>
<dbReference type="AlphaFoldDB" id="A0A139AVC7"/>